<comment type="caution">
    <text evidence="10">The sequence shown here is derived from an EMBL/GenBank/DDBJ whole genome shotgun (WGS) entry which is preliminary data.</text>
</comment>
<dbReference type="GO" id="GO:0005634">
    <property type="term" value="C:nucleus"/>
    <property type="evidence" value="ECO:0007669"/>
    <property type="project" value="TreeGrafter"/>
</dbReference>
<keyword evidence="3" id="KW-0378">Hydrolase</keyword>
<evidence type="ECO:0000256" key="1">
    <source>
        <dbReference type="ARBA" id="ARBA00007092"/>
    </source>
</evidence>
<dbReference type="InterPro" id="IPR036691">
    <property type="entry name" value="Endo/exonu/phosph_ase_sf"/>
</dbReference>
<dbReference type="PANTHER" id="PTHR22748:SF14">
    <property type="entry name" value="ENDONUCLEASE_EXONUCLEASE_PHOSPHATASE DOMAIN-CONTAINING PROTEIN"/>
    <property type="match status" value="1"/>
</dbReference>
<dbReference type="InterPro" id="IPR005135">
    <property type="entry name" value="Endo/exonuclease/phosphatase"/>
</dbReference>
<feature type="active site" evidence="5">
    <location>
        <position position="211"/>
    </location>
</feature>
<dbReference type="PROSITE" id="PS51435">
    <property type="entry name" value="AP_NUCLEASE_F1_4"/>
    <property type="match status" value="1"/>
</dbReference>
<dbReference type="GO" id="GO:0008311">
    <property type="term" value="F:double-stranded DNA 3'-5' DNA exonuclease activity"/>
    <property type="evidence" value="ECO:0007669"/>
    <property type="project" value="TreeGrafter"/>
</dbReference>
<dbReference type="AlphaFoldDB" id="A0AAN7HRP7"/>
<comment type="similarity">
    <text evidence="1">Belongs to the DNA repair enzymes AP/ExoA family.</text>
</comment>
<feature type="active site" description="Proton acceptor" evidence="5">
    <location>
        <position position="392"/>
    </location>
</feature>
<reference evidence="10" key="1">
    <citation type="journal article" date="2023" name="Mol. Phylogenet. Evol.">
        <title>Genome-scale phylogeny and comparative genomics of the fungal order Sordariales.</title>
        <authorList>
            <person name="Hensen N."/>
            <person name="Bonometti L."/>
            <person name="Westerberg I."/>
            <person name="Brannstrom I.O."/>
            <person name="Guillou S."/>
            <person name="Cros-Aarteil S."/>
            <person name="Calhoun S."/>
            <person name="Haridas S."/>
            <person name="Kuo A."/>
            <person name="Mondo S."/>
            <person name="Pangilinan J."/>
            <person name="Riley R."/>
            <person name="LaButti K."/>
            <person name="Andreopoulos B."/>
            <person name="Lipzen A."/>
            <person name="Chen C."/>
            <person name="Yan M."/>
            <person name="Daum C."/>
            <person name="Ng V."/>
            <person name="Clum A."/>
            <person name="Steindorff A."/>
            <person name="Ohm R.A."/>
            <person name="Martin F."/>
            <person name="Silar P."/>
            <person name="Natvig D.O."/>
            <person name="Lalanne C."/>
            <person name="Gautier V."/>
            <person name="Ament-Velasquez S.L."/>
            <person name="Kruys A."/>
            <person name="Hutchinson M.I."/>
            <person name="Powell A.J."/>
            <person name="Barry K."/>
            <person name="Miller A.N."/>
            <person name="Grigoriev I.V."/>
            <person name="Debuchy R."/>
            <person name="Gladieux P."/>
            <person name="Hiltunen Thoren M."/>
            <person name="Johannesson H."/>
        </authorList>
    </citation>
    <scope>NUCLEOTIDE SEQUENCE</scope>
    <source>
        <strain evidence="10">CBS 359.72</strain>
    </source>
</reference>
<organism evidence="10 11">
    <name type="scientific">Corynascus novoguineensis</name>
    <dbReference type="NCBI Taxonomy" id="1126955"/>
    <lineage>
        <taxon>Eukaryota</taxon>
        <taxon>Fungi</taxon>
        <taxon>Dikarya</taxon>
        <taxon>Ascomycota</taxon>
        <taxon>Pezizomycotina</taxon>
        <taxon>Sordariomycetes</taxon>
        <taxon>Sordariomycetidae</taxon>
        <taxon>Sordariales</taxon>
        <taxon>Chaetomiaceae</taxon>
        <taxon>Corynascus</taxon>
    </lineage>
</organism>
<reference evidence="10" key="2">
    <citation type="submission" date="2023-05" db="EMBL/GenBank/DDBJ databases">
        <authorList>
            <consortium name="Lawrence Berkeley National Laboratory"/>
            <person name="Steindorff A."/>
            <person name="Hensen N."/>
            <person name="Bonometti L."/>
            <person name="Westerberg I."/>
            <person name="Brannstrom I.O."/>
            <person name="Guillou S."/>
            <person name="Cros-Aarteil S."/>
            <person name="Calhoun S."/>
            <person name="Haridas S."/>
            <person name="Kuo A."/>
            <person name="Mondo S."/>
            <person name="Pangilinan J."/>
            <person name="Riley R."/>
            <person name="Labutti K."/>
            <person name="Andreopoulos B."/>
            <person name="Lipzen A."/>
            <person name="Chen C."/>
            <person name="Yanf M."/>
            <person name="Daum C."/>
            <person name="Ng V."/>
            <person name="Clum A."/>
            <person name="Ohm R."/>
            <person name="Martin F."/>
            <person name="Silar P."/>
            <person name="Natvig D."/>
            <person name="Lalanne C."/>
            <person name="Gautier V."/>
            <person name="Ament-Velasquez S.L."/>
            <person name="Kruys A."/>
            <person name="Hutchinson M.I."/>
            <person name="Powell A.J."/>
            <person name="Barry K."/>
            <person name="Miller A.N."/>
            <person name="Grigoriev I.V."/>
            <person name="Debuchy R."/>
            <person name="Gladieux P."/>
            <person name="Thoren M.H."/>
            <person name="Johannesson H."/>
        </authorList>
    </citation>
    <scope>NUCLEOTIDE SEQUENCE</scope>
    <source>
        <strain evidence="10">CBS 359.72</strain>
    </source>
</reference>
<dbReference type="PANTHER" id="PTHR22748">
    <property type="entry name" value="AP ENDONUCLEASE"/>
    <property type="match status" value="1"/>
</dbReference>
<protein>
    <submittedName>
        <fullName evidence="10">DNase I-like protein</fullName>
    </submittedName>
</protein>
<feature type="site" description="Important for catalytic activity" evidence="7">
    <location>
        <position position="361"/>
    </location>
</feature>
<feature type="site" description="Interaction with DNA substrate" evidence="7">
    <location>
        <position position="392"/>
    </location>
</feature>
<dbReference type="InterPro" id="IPR004808">
    <property type="entry name" value="AP_endonuc_1"/>
</dbReference>
<comment type="cofactor">
    <cofactor evidence="6">
        <name>Mg(2+)</name>
        <dbReference type="ChEBI" id="CHEBI:18420"/>
    </cofactor>
    <cofactor evidence="6">
        <name>Mn(2+)</name>
        <dbReference type="ChEBI" id="CHEBI:29035"/>
    </cofactor>
    <text evidence="6">Probably binds two magnesium or manganese ions per subunit.</text>
</comment>
<dbReference type="Gene3D" id="3.60.10.10">
    <property type="entry name" value="Endonuclease/exonuclease/phosphatase"/>
    <property type="match status" value="1"/>
</dbReference>
<dbReference type="SUPFAM" id="SSF56219">
    <property type="entry name" value="DNase I-like"/>
    <property type="match status" value="1"/>
</dbReference>
<dbReference type="GO" id="GO:0008081">
    <property type="term" value="F:phosphoric diester hydrolase activity"/>
    <property type="evidence" value="ECO:0007669"/>
    <property type="project" value="TreeGrafter"/>
</dbReference>
<gene>
    <name evidence="10" type="ORF">C7999DRAFT_12912</name>
</gene>
<keyword evidence="11" id="KW-1185">Reference proteome</keyword>
<evidence type="ECO:0000313" key="10">
    <source>
        <dbReference type="EMBL" id="KAK4249243.1"/>
    </source>
</evidence>
<feature type="binding site" evidence="6">
    <location>
        <position position="266"/>
    </location>
    <ligand>
        <name>Mg(2+)</name>
        <dbReference type="ChEBI" id="CHEBI:18420"/>
        <label>1</label>
    </ligand>
</feature>
<evidence type="ECO:0000313" key="11">
    <source>
        <dbReference type="Proteomes" id="UP001303647"/>
    </source>
</evidence>
<dbReference type="Proteomes" id="UP001303647">
    <property type="component" value="Unassembled WGS sequence"/>
</dbReference>
<sequence>MRSHDISPPPVKRRRFEAPRPSDSSKPNGAASALPTSRRLPQTIRIFSWNINGITPYLPPQSTKITSFFKPSDPHRSSNAQFHPRADGLRAFLARHDWPEVLFLQELKIQRGNTKALTALLASLNTPLNQADTLSESRTYTLDAVLPRDQYNARGFQGRLYGVGTILRTDFARRQVACIREVEWDLEGRVSVDGTNKEAKSSRPLALLNIYAVNGTDAPYRCPQTGAVTGGATRHDRKLAFHAALRDECLDLERRGFRVIVAGDLNVARGPVDGHPRLRSFPRRHCLNRADFNAKFFGEEDNRRAGACAVHHDMGFDESGPKKTERFFDGVDVFRAMHGLERRYTYYPRTREWGSSCDRVDMVIVSRALWEEGRVRGTGILDTPQERGWSDHVPLWVEVVVGEGEGHYEGSVLTRRVEDSKQ</sequence>
<name>A0AAN7HRP7_9PEZI</name>
<evidence type="ECO:0000256" key="4">
    <source>
        <dbReference type="ARBA" id="ARBA00022842"/>
    </source>
</evidence>
<feature type="binding site" evidence="6">
    <location>
        <position position="50"/>
    </location>
    <ligand>
        <name>Mg(2+)</name>
        <dbReference type="ChEBI" id="CHEBI:18420"/>
        <label>1</label>
    </ligand>
</feature>
<evidence type="ECO:0000256" key="8">
    <source>
        <dbReference type="SAM" id="MobiDB-lite"/>
    </source>
</evidence>
<feature type="region of interest" description="Disordered" evidence="8">
    <location>
        <begin position="1"/>
        <end position="37"/>
    </location>
</feature>
<dbReference type="GO" id="GO:0006284">
    <property type="term" value="P:base-excision repair"/>
    <property type="evidence" value="ECO:0007669"/>
    <property type="project" value="TreeGrafter"/>
</dbReference>
<accession>A0AAN7HRP7</accession>
<evidence type="ECO:0000256" key="6">
    <source>
        <dbReference type="PIRSR" id="PIRSR604808-2"/>
    </source>
</evidence>
<evidence type="ECO:0000256" key="2">
    <source>
        <dbReference type="ARBA" id="ARBA00022723"/>
    </source>
</evidence>
<dbReference type="GO" id="GO:0046872">
    <property type="term" value="F:metal ion binding"/>
    <property type="evidence" value="ECO:0007669"/>
    <property type="project" value="UniProtKB-KW"/>
</dbReference>
<evidence type="ECO:0000256" key="7">
    <source>
        <dbReference type="PIRSR" id="PIRSR604808-3"/>
    </source>
</evidence>
<feature type="binding site" evidence="6">
    <location>
        <position position="106"/>
    </location>
    <ligand>
        <name>Mg(2+)</name>
        <dbReference type="ChEBI" id="CHEBI:18420"/>
        <label>1</label>
    </ligand>
</feature>
<keyword evidence="2 6" id="KW-0479">Metal-binding</keyword>
<keyword evidence="4 6" id="KW-0460">Magnesium</keyword>
<proteinExistence type="inferred from homology"/>
<feature type="domain" description="Endonuclease/exonuclease/phosphatase" evidence="9">
    <location>
        <begin position="48"/>
        <end position="392"/>
    </location>
</feature>
<dbReference type="EMBL" id="MU857626">
    <property type="protein sequence ID" value="KAK4249243.1"/>
    <property type="molecule type" value="Genomic_DNA"/>
</dbReference>
<feature type="binding site" evidence="6">
    <location>
        <position position="264"/>
    </location>
    <ligand>
        <name>Mg(2+)</name>
        <dbReference type="ChEBI" id="CHEBI:18420"/>
        <label>1</label>
    </ligand>
</feature>
<dbReference type="Pfam" id="PF03372">
    <property type="entry name" value="Exo_endo_phos"/>
    <property type="match status" value="1"/>
</dbReference>
<feature type="binding site" evidence="6">
    <location>
        <position position="391"/>
    </location>
    <ligand>
        <name>Mg(2+)</name>
        <dbReference type="ChEBI" id="CHEBI:18420"/>
        <label>1</label>
    </ligand>
</feature>
<evidence type="ECO:0000259" key="9">
    <source>
        <dbReference type="Pfam" id="PF03372"/>
    </source>
</evidence>
<feature type="site" description="Transition state stabilizer" evidence="7">
    <location>
        <position position="266"/>
    </location>
</feature>
<dbReference type="GO" id="GO:0003906">
    <property type="term" value="F:DNA-(apurinic or apyrimidinic site) endonuclease activity"/>
    <property type="evidence" value="ECO:0007669"/>
    <property type="project" value="TreeGrafter"/>
</dbReference>
<evidence type="ECO:0000256" key="3">
    <source>
        <dbReference type="ARBA" id="ARBA00022801"/>
    </source>
</evidence>
<evidence type="ECO:0000256" key="5">
    <source>
        <dbReference type="PIRSR" id="PIRSR604808-1"/>
    </source>
</evidence>
<feature type="active site" description="Proton donor/acceptor" evidence="5">
    <location>
        <position position="264"/>
    </location>
</feature>
<keyword evidence="6" id="KW-0464">Manganese</keyword>
<feature type="binding site" evidence="6">
    <location>
        <position position="392"/>
    </location>
    <ligand>
        <name>Mg(2+)</name>
        <dbReference type="ChEBI" id="CHEBI:18420"/>
        <label>1</label>
    </ligand>
</feature>